<sequence>MANTHKTSKARAARKLARAARGLVPQEGWQAWYDLNDQAPALAVDGVRYGNQRKFRAMLKVHERRVNRRQQEAQARTTVAMEVGF</sequence>
<dbReference type="RefSeq" id="WP_404614578.1">
    <property type="nucleotide sequence ID" value="NZ_JBIYDN010000049.1"/>
</dbReference>
<organism evidence="1 2">
    <name type="scientific">Caballeronia udeis</name>
    <dbReference type="NCBI Taxonomy" id="1232866"/>
    <lineage>
        <taxon>Bacteria</taxon>
        <taxon>Pseudomonadati</taxon>
        <taxon>Pseudomonadota</taxon>
        <taxon>Betaproteobacteria</taxon>
        <taxon>Burkholderiales</taxon>
        <taxon>Burkholderiaceae</taxon>
        <taxon>Caballeronia</taxon>
    </lineage>
</organism>
<evidence type="ECO:0000313" key="2">
    <source>
        <dbReference type="Proteomes" id="UP001620514"/>
    </source>
</evidence>
<gene>
    <name evidence="1" type="ORF">ABH943_008400</name>
</gene>
<keyword evidence="2" id="KW-1185">Reference proteome</keyword>
<reference evidence="1 2" key="2">
    <citation type="submission" date="2024-11" db="EMBL/GenBank/DDBJ databases">
        <title>Using genomics to understand microbial adaptation to soil warming.</title>
        <authorList>
            <person name="Deangelis K.M. PhD."/>
        </authorList>
    </citation>
    <scope>NUCLEOTIDE SEQUENCE [LARGE SCALE GENOMIC DNA]</scope>
    <source>
        <strain evidence="1 2">GAS97</strain>
    </source>
</reference>
<accession>A0ABW8MXA4</accession>
<reference evidence="1 2" key="1">
    <citation type="submission" date="2024-10" db="EMBL/GenBank/DDBJ databases">
        <authorList>
            <person name="Deangelis K."/>
            <person name="Huntemann M."/>
            <person name="Clum A."/>
            <person name="Wang J."/>
            <person name="Palaniappan K."/>
            <person name="Ritter S."/>
            <person name="Chen I.-M."/>
            <person name="Stamatis D."/>
            <person name="Reddy T."/>
            <person name="O'Malley R."/>
            <person name="Daum C."/>
            <person name="Ng V."/>
            <person name="Ivanova N."/>
            <person name="Kyrpides N."/>
            <person name="Woyke T."/>
        </authorList>
    </citation>
    <scope>NUCLEOTIDE SEQUENCE [LARGE SCALE GENOMIC DNA]</scope>
    <source>
        <strain evidence="1 2">GAS97</strain>
    </source>
</reference>
<proteinExistence type="predicted"/>
<comment type="caution">
    <text evidence="1">The sequence shown here is derived from an EMBL/GenBank/DDBJ whole genome shotgun (WGS) entry which is preliminary data.</text>
</comment>
<evidence type="ECO:0000313" key="1">
    <source>
        <dbReference type="EMBL" id="MFK4448356.1"/>
    </source>
</evidence>
<dbReference type="EMBL" id="JBIYDN010000049">
    <property type="protein sequence ID" value="MFK4448356.1"/>
    <property type="molecule type" value="Genomic_DNA"/>
</dbReference>
<protein>
    <submittedName>
        <fullName evidence="1">Uncharacterized protein</fullName>
    </submittedName>
</protein>
<dbReference type="Proteomes" id="UP001620514">
    <property type="component" value="Unassembled WGS sequence"/>
</dbReference>
<name>A0ABW8MXA4_9BURK</name>